<comment type="caution">
    <text evidence="2">The sequence shown here is derived from an EMBL/GenBank/DDBJ whole genome shotgun (WGS) entry which is preliminary data.</text>
</comment>
<reference evidence="3" key="1">
    <citation type="submission" date="2014-07" db="EMBL/GenBank/DDBJ databases">
        <title>Genome sequencing of plant-pathogenic Streptomyces species.</title>
        <authorList>
            <person name="Harrison J."/>
            <person name="Sapp M."/>
            <person name="Thwaites R."/>
            <person name="Studholme D.J."/>
        </authorList>
    </citation>
    <scope>NUCLEOTIDE SEQUENCE [LARGE SCALE GENOMIC DNA]</scope>
    <source>
        <strain evidence="3">NCPPB 4445</strain>
    </source>
</reference>
<proteinExistence type="predicted"/>
<name>A0A0L0JIG8_9ACTN</name>
<evidence type="ECO:0000259" key="1">
    <source>
        <dbReference type="Pfam" id="PF14230"/>
    </source>
</evidence>
<protein>
    <recommendedName>
        <fullName evidence="1">DUF4333 domain-containing protein</fullName>
    </recommendedName>
</protein>
<accession>A0A0L0JIG8</accession>
<evidence type="ECO:0000313" key="3">
    <source>
        <dbReference type="Proteomes" id="UP000037151"/>
    </source>
</evidence>
<dbReference type="AlphaFoldDB" id="A0A0L0JIG8"/>
<organism evidence="2 3">
    <name type="scientific">Streptomyces acidiscabies</name>
    <dbReference type="NCBI Taxonomy" id="42234"/>
    <lineage>
        <taxon>Bacteria</taxon>
        <taxon>Bacillati</taxon>
        <taxon>Actinomycetota</taxon>
        <taxon>Actinomycetes</taxon>
        <taxon>Kitasatosporales</taxon>
        <taxon>Streptomycetaceae</taxon>
        <taxon>Streptomyces</taxon>
    </lineage>
</organism>
<dbReference type="InterPro" id="IPR025637">
    <property type="entry name" value="DUF4333"/>
</dbReference>
<dbReference type="RefSeq" id="WP_050375153.1">
    <property type="nucleotide sequence ID" value="NZ_KQ257834.1"/>
</dbReference>
<dbReference type="OrthoDB" id="4322212at2"/>
<gene>
    <name evidence="2" type="ORF">IQ63_41235</name>
</gene>
<dbReference type="PATRIC" id="fig|42234.21.peg.8469"/>
<evidence type="ECO:0000313" key="2">
    <source>
        <dbReference type="EMBL" id="KND25254.1"/>
    </source>
</evidence>
<dbReference type="EMBL" id="JPPY01000229">
    <property type="protein sequence ID" value="KND25254.1"/>
    <property type="molecule type" value="Genomic_DNA"/>
</dbReference>
<dbReference type="Proteomes" id="UP000037151">
    <property type="component" value="Unassembled WGS sequence"/>
</dbReference>
<dbReference type="Pfam" id="PF14230">
    <property type="entry name" value="DUF4333"/>
    <property type="match status" value="1"/>
</dbReference>
<feature type="domain" description="DUF4333" evidence="1">
    <location>
        <begin position="51"/>
        <end position="111"/>
    </location>
</feature>
<sequence length="123" mass="12931">MQRDRFVIGLVGCATAAVAVGAVGTHLLSGTQSTTGLDARSAVRVNGFPALPKDIAEGRIQSKYHPLPWVGDKLKGVNCPTGLKAVAGATVTCRGEKNDGRSVEIPVRVVKATTSSVTWKFER</sequence>